<dbReference type="STRING" id="867902.Ornrh_1756"/>
<dbReference type="Proteomes" id="UP000006051">
    <property type="component" value="Chromosome"/>
</dbReference>
<dbReference type="EMBL" id="CP003283">
    <property type="protein sequence ID" value="AFL97909.1"/>
    <property type="molecule type" value="Genomic_DNA"/>
</dbReference>
<accession>I4A1S5</accession>
<protein>
    <submittedName>
        <fullName evidence="1">Uncharacterized protein</fullName>
    </submittedName>
</protein>
<keyword evidence="2" id="KW-1185">Reference proteome</keyword>
<evidence type="ECO:0000313" key="2">
    <source>
        <dbReference type="Proteomes" id="UP000006051"/>
    </source>
</evidence>
<name>I4A1S5_ORNRL</name>
<proteinExistence type="predicted"/>
<dbReference type="GeneID" id="71569813"/>
<sequence>MRNIILAILLFLGNKLYAQKDTIVINQQDIRIKQEQVHHLKNPRGGYSLVKEYYLKATNELLNGFYKIIIDKNHFYTLYFEDGIRSLKTDPYINTIKYYRNNSIYKLEVFYPTLITTLYYYSIENFNCKVKRLTGYKKNIFDDTTKSTFKIKQKTTKDSIQWFFKGNEKGNMSFSKIEVCK</sequence>
<reference evidence="1 2" key="1">
    <citation type="submission" date="2012-06" db="EMBL/GenBank/DDBJ databases">
        <title>The complete genome of Ornithobacterium rhinotracheale DSM 15997.</title>
        <authorList>
            <consortium name="US DOE Joint Genome Institute (JGI-PGF)"/>
            <person name="Lucas S."/>
            <person name="Copeland A."/>
            <person name="Lapidus A."/>
            <person name="Goodwin L."/>
            <person name="Pitluck S."/>
            <person name="Peters L."/>
            <person name="Mikhailova N."/>
            <person name="Teshima H."/>
            <person name="Kyrpides N."/>
            <person name="Mavromatis K."/>
            <person name="Pagani I."/>
            <person name="Ivanova N."/>
            <person name="Ovchinnikova G."/>
            <person name="Zeytun A."/>
            <person name="Detter J.C."/>
            <person name="Han C."/>
            <person name="Land M."/>
            <person name="Hauser L."/>
            <person name="Markowitz V."/>
            <person name="Cheng J.-F."/>
            <person name="Hugenholtz P."/>
            <person name="Woyke T."/>
            <person name="Wu D."/>
            <person name="Lang E."/>
            <person name="Kopitz M."/>
            <person name="Brambilla E."/>
            <person name="Klenk H.-P."/>
            <person name="Eisen J.A."/>
        </authorList>
    </citation>
    <scope>NUCLEOTIDE SEQUENCE [LARGE SCALE GENOMIC DNA]</scope>
    <source>
        <strain evidence="2">ATCC 51463 / DSM 15997 / CCUG 23171 / LMG 9086</strain>
    </source>
</reference>
<organism evidence="1 2">
    <name type="scientific">Ornithobacterium rhinotracheale (strain ATCC 51463 / DSM 15997 / CCUG 23171 / CIP 104009 / LMG 9086)</name>
    <dbReference type="NCBI Taxonomy" id="867902"/>
    <lineage>
        <taxon>Bacteria</taxon>
        <taxon>Pseudomonadati</taxon>
        <taxon>Bacteroidota</taxon>
        <taxon>Flavobacteriia</taxon>
        <taxon>Flavobacteriales</taxon>
        <taxon>Weeksellaceae</taxon>
        <taxon>Ornithobacterium</taxon>
    </lineage>
</organism>
<dbReference type="KEGG" id="orh:Ornrh_1756"/>
<gene>
    <name evidence="1" type="ordered locus">Ornrh_1756</name>
</gene>
<dbReference type="RefSeq" id="WP_014791434.1">
    <property type="nucleotide sequence ID" value="NC_018016.1"/>
</dbReference>
<evidence type="ECO:0000313" key="1">
    <source>
        <dbReference type="EMBL" id="AFL97909.1"/>
    </source>
</evidence>
<dbReference type="AlphaFoldDB" id="I4A1S5"/>
<dbReference type="GeneID" id="97258366"/>
<dbReference type="HOGENOM" id="CLU_122742_0_0_10"/>